<dbReference type="InterPro" id="IPR010998">
    <property type="entry name" value="Integrase_recombinase_N"/>
</dbReference>
<dbReference type="RefSeq" id="WP_254570585.1">
    <property type="nucleotide sequence ID" value="NZ_CP098502.1"/>
</dbReference>
<dbReference type="PROSITE" id="PS51898">
    <property type="entry name" value="TYR_RECOMBINASE"/>
    <property type="match status" value="1"/>
</dbReference>
<dbReference type="PANTHER" id="PTHR30349:SF64">
    <property type="entry name" value="PROPHAGE INTEGRASE INTD-RELATED"/>
    <property type="match status" value="1"/>
</dbReference>
<evidence type="ECO:0000259" key="4">
    <source>
        <dbReference type="PROSITE" id="PS51898"/>
    </source>
</evidence>
<comment type="similarity">
    <text evidence="1">Belongs to the 'phage' integrase family.</text>
</comment>
<dbReference type="Gene3D" id="1.10.150.130">
    <property type="match status" value="1"/>
</dbReference>
<dbReference type="InterPro" id="IPR050090">
    <property type="entry name" value="Tyrosine_recombinase_XerCD"/>
</dbReference>
<keyword evidence="6" id="KW-1185">Reference proteome</keyword>
<dbReference type="SUPFAM" id="SSF56349">
    <property type="entry name" value="DNA breaking-rejoining enzymes"/>
    <property type="match status" value="1"/>
</dbReference>
<name>A0ABY5DTJ1_9ACTN</name>
<dbReference type="InterPro" id="IPR013762">
    <property type="entry name" value="Integrase-like_cat_sf"/>
</dbReference>
<feature type="domain" description="Tyr recombinase" evidence="4">
    <location>
        <begin position="160"/>
        <end position="344"/>
    </location>
</feature>
<dbReference type="CDD" id="cd01189">
    <property type="entry name" value="INT_ICEBs1_C_like"/>
    <property type="match status" value="1"/>
</dbReference>
<keyword evidence="3" id="KW-0233">DNA recombination</keyword>
<evidence type="ECO:0000256" key="3">
    <source>
        <dbReference type="ARBA" id="ARBA00023172"/>
    </source>
</evidence>
<evidence type="ECO:0000256" key="2">
    <source>
        <dbReference type="ARBA" id="ARBA00023125"/>
    </source>
</evidence>
<evidence type="ECO:0000313" key="6">
    <source>
        <dbReference type="Proteomes" id="UP001056035"/>
    </source>
</evidence>
<dbReference type="InterPro" id="IPR002104">
    <property type="entry name" value="Integrase_catalytic"/>
</dbReference>
<accession>A0ABY5DTJ1</accession>
<dbReference type="InterPro" id="IPR011010">
    <property type="entry name" value="DNA_brk_join_enz"/>
</dbReference>
<protein>
    <submittedName>
        <fullName evidence="5">Site-specific integrase</fullName>
    </submittedName>
</protein>
<evidence type="ECO:0000256" key="1">
    <source>
        <dbReference type="ARBA" id="ARBA00008857"/>
    </source>
</evidence>
<gene>
    <name evidence="5" type="ORF">NBH00_21275</name>
</gene>
<dbReference type="EMBL" id="CP098502">
    <property type="protein sequence ID" value="UTI63864.1"/>
    <property type="molecule type" value="Genomic_DNA"/>
</dbReference>
<dbReference type="Proteomes" id="UP001056035">
    <property type="component" value="Chromosome"/>
</dbReference>
<proteinExistence type="inferred from homology"/>
<dbReference type="PANTHER" id="PTHR30349">
    <property type="entry name" value="PHAGE INTEGRASE-RELATED"/>
    <property type="match status" value="1"/>
</dbReference>
<sequence>MAVYRQDGHQRKEFAATFREAREIKIRRTAEEASWRAGPTLHAYALEWVDNYAGRGANDVINDRTRREYRRLLITYALAYFAPEERLRDIDERRARAFVDWLCRLTDDEGHRLCDRSVHNAVLPLQSCLRHAAQSGLLGDRSEPMILLPRRRRGRAYEFDERRFLSRAQLARLLAEIPEPWQPFFDMLASTGLRISEAIALRIMDADLDAAQPRIHVRRAIVDGQLTGPKSRHGRRTIPISRDLAERLTVLAADRAETELLFVGAQGAALRPGNLRYRVVIPAAERAGVPWARFHTLRHTCAALLIDAGASPLRLQRWMGHHSAAFTLDNYGHLIDDSLGPSLDLSDQLAARPQPVL</sequence>
<keyword evidence="2" id="KW-0238">DNA-binding</keyword>
<dbReference type="Gene3D" id="1.10.443.10">
    <property type="entry name" value="Intergrase catalytic core"/>
    <property type="match status" value="1"/>
</dbReference>
<organism evidence="5 6">
    <name type="scientific">Paraconexibacter antarcticus</name>
    <dbReference type="NCBI Taxonomy" id="2949664"/>
    <lineage>
        <taxon>Bacteria</taxon>
        <taxon>Bacillati</taxon>
        <taxon>Actinomycetota</taxon>
        <taxon>Thermoleophilia</taxon>
        <taxon>Solirubrobacterales</taxon>
        <taxon>Paraconexibacteraceae</taxon>
        <taxon>Paraconexibacter</taxon>
    </lineage>
</organism>
<reference evidence="5 6" key="1">
    <citation type="submission" date="2022-06" db="EMBL/GenBank/DDBJ databases">
        <title>Paraconexibacter antarcticus.</title>
        <authorList>
            <person name="Kim C.S."/>
        </authorList>
    </citation>
    <scope>NUCLEOTIDE SEQUENCE [LARGE SCALE GENOMIC DNA]</scope>
    <source>
        <strain evidence="5 6">02-257</strain>
    </source>
</reference>
<dbReference type="Pfam" id="PF00589">
    <property type="entry name" value="Phage_integrase"/>
    <property type="match status" value="1"/>
</dbReference>
<evidence type="ECO:0000313" key="5">
    <source>
        <dbReference type="EMBL" id="UTI63864.1"/>
    </source>
</evidence>